<accession>A0AAD1RRH6</accession>
<feature type="region of interest" description="Disordered" evidence="1">
    <location>
        <begin position="163"/>
        <end position="228"/>
    </location>
</feature>
<name>A0AAD1RRH6_PELCU</name>
<sequence>MAEAACSPNTHSKQPDIELDRAFQALWDKLEALMFPENTKAVPVIKPRTHRAKSNRCRHGHLEYRAAQKVGSSETLTSGRRPKTCQAAIGTGKKSCGRTSARPPTNLTERACPQRSWQKCWRNGRPHSEYPRKPSLTLPPSTAHLQRSRLYTHILQRGGIEEGIKKTLSNKPQRAMSNYLSRRTPTSRGTDVAGLPRQGCSPRDLIATPQGNTTSNSSPNEASGEPGH</sequence>
<keyword evidence="3" id="KW-1185">Reference proteome</keyword>
<dbReference type="EMBL" id="OW240914">
    <property type="protein sequence ID" value="CAH2275727.1"/>
    <property type="molecule type" value="Genomic_DNA"/>
</dbReference>
<feature type="compositionally biased region" description="Polar residues" evidence="1">
    <location>
        <begin position="209"/>
        <end position="221"/>
    </location>
</feature>
<reference evidence="2" key="1">
    <citation type="submission" date="2022-03" db="EMBL/GenBank/DDBJ databases">
        <authorList>
            <person name="Alioto T."/>
            <person name="Alioto T."/>
            <person name="Gomez Garrido J."/>
        </authorList>
    </citation>
    <scope>NUCLEOTIDE SEQUENCE</scope>
</reference>
<evidence type="ECO:0000256" key="1">
    <source>
        <dbReference type="SAM" id="MobiDB-lite"/>
    </source>
</evidence>
<proteinExistence type="predicted"/>
<dbReference type="AlphaFoldDB" id="A0AAD1RRH6"/>
<organism evidence="2 3">
    <name type="scientific">Pelobates cultripes</name>
    <name type="common">Western spadefoot toad</name>
    <dbReference type="NCBI Taxonomy" id="61616"/>
    <lineage>
        <taxon>Eukaryota</taxon>
        <taxon>Metazoa</taxon>
        <taxon>Chordata</taxon>
        <taxon>Craniata</taxon>
        <taxon>Vertebrata</taxon>
        <taxon>Euteleostomi</taxon>
        <taxon>Amphibia</taxon>
        <taxon>Batrachia</taxon>
        <taxon>Anura</taxon>
        <taxon>Pelobatoidea</taxon>
        <taxon>Pelobatidae</taxon>
        <taxon>Pelobates</taxon>
    </lineage>
</organism>
<feature type="compositionally biased region" description="Polar residues" evidence="1">
    <location>
        <begin position="167"/>
        <end position="189"/>
    </location>
</feature>
<gene>
    <name evidence="2" type="ORF">PECUL_23A014680</name>
</gene>
<protein>
    <submittedName>
        <fullName evidence="2">Uncharacterized protein</fullName>
    </submittedName>
</protein>
<dbReference type="Proteomes" id="UP001295444">
    <property type="component" value="Chromosome 03"/>
</dbReference>
<evidence type="ECO:0000313" key="2">
    <source>
        <dbReference type="EMBL" id="CAH2275727.1"/>
    </source>
</evidence>
<evidence type="ECO:0000313" key="3">
    <source>
        <dbReference type="Proteomes" id="UP001295444"/>
    </source>
</evidence>